<dbReference type="Gene3D" id="3.40.190.290">
    <property type="match status" value="1"/>
</dbReference>
<keyword evidence="2" id="KW-0805">Transcription regulation</keyword>
<dbReference type="GO" id="GO:0003700">
    <property type="term" value="F:DNA-binding transcription factor activity"/>
    <property type="evidence" value="ECO:0007669"/>
    <property type="project" value="InterPro"/>
</dbReference>
<proteinExistence type="inferred from homology"/>
<protein>
    <submittedName>
        <fullName evidence="6">LysR family transcriptional regulator</fullName>
    </submittedName>
</protein>
<feature type="domain" description="HTH lysR-type" evidence="5">
    <location>
        <begin position="1"/>
        <end position="58"/>
    </location>
</feature>
<dbReference type="PROSITE" id="PS50931">
    <property type="entry name" value="HTH_LYSR"/>
    <property type="match status" value="1"/>
</dbReference>
<comment type="caution">
    <text evidence="6">The sequence shown here is derived from an EMBL/GenBank/DDBJ whole genome shotgun (WGS) entry which is preliminary data.</text>
</comment>
<comment type="similarity">
    <text evidence="1">Belongs to the LysR transcriptional regulatory family.</text>
</comment>
<dbReference type="InterPro" id="IPR036390">
    <property type="entry name" value="WH_DNA-bd_sf"/>
</dbReference>
<name>A0A4S3PMS5_9BACI</name>
<keyword evidence="4" id="KW-0804">Transcription</keyword>
<keyword evidence="7" id="KW-1185">Reference proteome</keyword>
<dbReference type="InterPro" id="IPR000847">
    <property type="entry name" value="LysR_HTH_N"/>
</dbReference>
<gene>
    <name evidence="6" type="ORF">E1I69_18510</name>
</gene>
<dbReference type="RefSeq" id="WP_136381048.1">
    <property type="nucleotide sequence ID" value="NZ_SLUB01000045.1"/>
</dbReference>
<dbReference type="Proteomes" id="UP000306477">
    <property type="component" value="Unassembled WGS sequence"/>
</dbReference>
<dbReference type="InterPro" id="IPR036388">
    <property type="entry name" value="WH-like_DNA-bd_sf"/>
</dbReference>
<dbReference type="SUPFAM" id="SSF46785">
    <property type="entry name" value="Winged helix' DNA-binding domain"/>
    <property type="match status" value="1"/>
</dbReference>
<dbReference type="GO" id="GO:0003677">
    <property type="term" value="F:DNA binding"/>
    <property type="evidence" value="ECO:0007669"/>
    <property type="project" value="UniProtKB-KW"/>
</dbReference>
<evidence type="ECO:0000256" key="2">
    <source>
        <dbReference type="ARBA" id="ARBA00023015"/>
    </source>
</evidence>
<dbReference type="PANTHER" id="PTHR30419:SF28">
    <property type="entry name" value="HTH-TYPE TRANSCRIPTIONAL REGULATOR BSDA"/>
    <property type="match status" value="1"/>
</dbReference>
<evidence type="ECO:0000256" key="3">
    <source>
        <dbReference type="ARBA" id="ARBA00023125"/>
    </source>
</evidence>
<dbReference type="SUPFAM" id="SSF53850">
    <property type="entry name" value="Periplasmic binding protein-like II"/>
    <property type="match status" value="1"/>
</dbReference>
<accession>A0A4S3PMS5</accession>
<evidence type="ECO:0000256" key="4">
    <source>
        <dbReference type="ARBA" id="ARBA00023163"/>
    </source>
</evidence>
<sequence length="302" mass="34079">MDFQQLTNFLVLSKVQNITKAAKILSLTQSALSKSIARLEQDIGVTLFERNSRGVSLNTYGNIFLEHANRAVQEMTDAQEKIHSIVDSTSGIISFGFIPSLRPSFVPNLIRHYLQESPGVRFQLSQGVTGEIIRKLETTEVDLVFCSPQDKVENISAISIINEELFLVVPKNHSLSNRNFVDLSEVANDPFVHYHKDLPLRHVIDKFCQDAGFFPKVEIEGSEDEIICGLVAANCGVALIPYTPSIDMTKVSLLRVRKPQCSRVIVMAWRTNSYMSPVVEQFKNFVIKNISHFNNKKSIYFQ</sequence>
<dbReference type="PRINTS" id="PR00039">
    <property type="entry name" value="HTHLYSR"/>
</dbReference>
<dbReference type="GO" id="GO:0005829">
    <property type="term" value="C:cytosol"/>
    <property type="evidence" value="ECO:0007669"/>
    <property type="project" value="TreeGrafter"/>
</dbReference>
<reference evidence="6 7" key="1">
    <citation type="journal article" date="2019" name="Indoor Air">
        <title>Impacts of indoor surface finishes on bacterial viability.</title>
        <authorList>
            <person name="Hu J."/>
            <person name="Maamar S.B."/>
            <person name="Glawe A.J."/>
            <person name="Gottel N."/>
            <person name="Gilbert J.A."/>
            <person name="Hartmann E.M."/>
        </authorList>
    </citation>
    <scope>NUCLEOTIDE SEQUENCE [LARGE SCALE GENOMIC DNA]</scope>
    <source>
        <strain evidence="6 7">AF060A6</strain>
    </source>
</reference>
<dbReference type="FunFam" id="1.10.10.10:FF:000001">
    <property type="entry name" value="LysR family transcriptional regulator"/>
    <property type="match status" value="1"/>
</dbReference>
<dbReference type="CDD" id="cd08434">
    <property type="entry name" value="PBP2_GltC_like"/>
    <property type="match status" value="1"/>
</dbReference>
<evidence type="ECO:0000256" key="1">
    <source>
        <dbReference type="ARBA" id="ARBA00009437"/>
    </source>
</evidence>
<evidence type="ECO:0000313" key="7">
    <source>
        <dbReference type="Proteomes" id="UP000306477"/>
    </source>
</evidence>
<dbReference type="PANTHER" id="PTHR30419">
    <property type="entry name" value="HTH-TYPE TRANSCRIPTIONAL REGULATOR YBHD"/>
    <property type="match status" value="1"/>
</dbReference>
<dbReference type="InterPro" id="IPR050950">
    <property type="entry name" value="HTH-type_LysR_regulators"/>
</dbReference>
<dbReference type="InterPro" id="IPR005119">
    <property type="entry name" value="LysR_subst-bd"/>
</dbReference>
<dbReference type="AlphaFoldDB" id="A0A4S3PMS5"/>
<dbReference type="EMBL" id="SLUB01000045">
    <property type="protein sequence ID" value="THE10514.1"/>
    <property type="molecule type" value="Genomic_DNA"/>
</dbReference>
<keyword evidence="3" id="KW-0238">DNA-binding</keyword>
<dbReference type="Gene3D" id="1.10.10.10">
    <property type="entry name" value="Winged helix-like DNA-binding domain superfamily/Winged helix DNA-binding domain"/>
    <property type="match status" value="1"/>
</dbReference>
<evidence type="ECO:0000259" key="5">
    <source>
        <dbReference type="PROSITE" id="PS50931"/>
    </source>
</evidence>
<evidence type="ECO:0000313" key="6">
    <source>
        <dbReference type="EMBL" id="THE10514.1"/>
    </source>
</evidence>
<dbReference type="OrthoDB" id="9803735at2"/>
<dbReference type="Pfam" id="PF00126">
    <property type="entry name" value="HTH_1"/>
    <property type="match status" value="1"/>
</dbReference>
<dbReference type="Pfam" id="PF03466">
    <property type="entry name" value="LysR_substrate"/>
    <property type="match status" value="1"/>
</dbReference>
<organism evidence="6 7">
    <name type="scientific">Bacillus timonensis</name>
    <dbReference type="NCBI Taxonomy" id="1033734"/>
    <lineage>
        <taxon>Bacteria</taxon>
        <taxon>Bacillati</taxon>
        <taxon>Bacillota</taxon>
        <taxon>Bacilli</taxon>
        <taxon>Bacillales</taxon>
        <taxon>Bacillaceae</taxon>
        <taxon>Bacillus</taxon>
    </lineage>
</organism>